<comment type="similarity">
    <text evidence="1">Belongs to the bactofilin family.</text>
</comment>
<sequence>MFGSQNKARRSKVTAHTLISAATELKGDLKFSGELIVEGRVTGDIKAADDSDAVLRVAEQGLIEGEINVPNVIINGTVKGDIYACSHIELAAKACITGDVHYKLIEMVMGARVNGSLLCSAELSAGRKALTYQQEVLGAGEVEASASGHGSSV</sequence>
<dbReference type="PANTHER" id="PTHR35024:SF4">
    <property type="entry name" value="POLYMER-FORMING CYTOSKELETAL PROTEIN"/>
    <property type="match status" value="1"/>
</dbReference>
<evidence type="ECO:0000313" key="3">
    <source>
        <dbReference type="Proteomes" id="UP000175669"/>
    </source>
</evidence>
<dbReference type="PANTHER" id="PTHR35024">
    <property type="entry name" value="HYPOTHETICAL CYTOSOLIC PROTEIN"/>
    <property type="match status" value="1"/>
</dbReference>
<dbReference type="Pfam" id="PF04519">
    <property type="entry name" value="Bactofilin"/>
    <property type="match status" value="1"/>
</dbReference>
<evidence type="ECO:0000313" key="2">
    <source>
        <dbReference type="EMBL" id="OFE13798.1"/>
    </source>
</evidence>
<evidence type="ECO:0000256" key="1">
    <source>
        <dbReference type="ARBA" id="ARBA00044755"/>
    </source>
</evidence>
<dbReference type="EMBL" id="MASR01000001">
    <property type="protein sequence ID" value="OFE13798.1"/>
    <property type="molecule type" value="Genomic_DNA"/>
</dbReference>
<protein>
    <recommendedName>
        <fullName evidence="4">Cell shape determination protein CcmA</fullName>
    </recommendedName>
</protein>
<name>A0A1E8CMY8_9GAMM</name>
<organism evidence="2 3">
    <name type="scientific">Pseudohongiella acticola</name>
    <dbReference type="NCBI Taxonomy" id="1524254"/>
    <lineage>
        <taxon>Bacteria</taxon>
        <taxon>Pseudomonadati</taxon>
        <taxon>Pseudomonadota</taxon>
        <taxon>Gammaproteobacteria</taxon>
        <taxon>Pseudomonadales</taxon>
        <taxon>Pseudohongiellaceae</taxon>
        <taxon>Pseudohongiella</taxon>
    </lineage>
</organism>
<dbReference type="InterPro" id="IPR007607">
    <property type="entry name" value="BacA/B"/>
</dbReference>
<reference evidence="3" key="1">
    <citation type="submission" date="2016-07" db="EMBL/GenBank/DDBJ databases">
        <authorList>
            <person name="Florea S."/>
            <person name="Webb J.S."/>
            <person name="Jaromczyk J."/>
            <person name="Schardl C.L."/>
        </authorList>
    </citation>
    <scope>NUCLEOTIDE SEQUENCE [LARGE SCALE GENOMIC DNA]</scope>
    <source>
        <strain evidence="3">KCTC 42131</strain>
    </source>
</reference>
<dbReference type="Proteomes" id="UP000175669">
    <property type="component" value="Unassembled WGS sequence"/>
</dbReference>
<evidence type="ECO:0008006" key="4">
    <source>
        <dbReference type="Google" id="ProtNLM"/>
    </source>
</evidence>
<dbReference type="OrthoDB" id="5294247at2"/>
<keyword evidence="3" id="KW-1185">Reference proteome</keyword>
<comment type="caution">
    <text evidence="2">The sequence shown here is derived from an EMBL/GenBank/DDBJ whole genome shotgun (WGS) entry which is preliminary data.</text>
</comment>
<gene>
    <name evidence="2" type="ORF">PHACT_12185</name>
</gene>
<accession>A0A1E8CMY8</accession>
<dbReference type="AlphaFoldDB" id="A0A1E8CMY8"/>
<dbReference type="STRING" id="1524254.PHACT_12185"/>
<proteinExistence type="inferred from homology"/>